<dbReference type="InterPro" id="IPR036736">
    <property type="entry name" value="ACP-like_sf"/>
</dbReference>
<feature type="compositionally biased region" description="Basic and acidic residues" evidence="3">
    <location>
        <begin position="24"/>
        <end position="39"/>
    </location>
</feature>
<dbReference type="InterPro" id="IPR011990">
    <property type="entry name" value="TPR-like_helical_dom_sf"/>
</dbReference>
<name>A0ABP0MTL5_9DINO</name>
<dbReference type="InterPro" id="IPR000504">
    <property type="entry name" value="RRM_dom"/>
</dbReference>
<dbReference type="SMART" id="SM00823">
    <property type="entry name" value="PKS_PP"/>
    <property type="match status" value="1"/>
</dbReference>
<feature type="region of interest" description="Disordered" evidence="3">
    <location>
        <begin position="1668"/>
        <end position="1689"/>
    </location>
</feature>
<dbReference type="SUPFAM" id="SSF54928">
    <property type="entry name" value="RNA-binding domain, RBD"/>
    <property type="match status" value="1"/>
</dbReference>
<organism evidence="5 6">
    <name type="scientific">Durusdinium trenchii</name>
    <dbReference type="NCBI Taxonomy" id="1381693"/>
    <lineage>
        <taxon>Eukaryota</taxon>
        <taxon>Sar</taxon>
        <taxon>Alveolata</taxon>
        <taxon>Dinophyceae</taxon>
        <taxon>Suessiales</taxon>
        <taxon>Symbiodiniaceae</taxon>
        <taxon>Durusdinium</taxon>
    </lineage>
</organism>
<dbReference type="Gene3D" id="3.30.70.330">
    <property type="match status" value="1"/>
</dbReference>
<gene>
    <name evidence="5" type="ORF">CCMP2556_LOCUS27376</name>
</gene>
<feature type="region of interest" description="Disordered" evidence="3">
    <location>
        <begin position="1"/>
        <end position="56"/>
    </location>
</feature>
<dbReference type="Gene3D" id="1.10.1200.10">
    <property type="entry name" value="ACP-like"/>
    <property type="match status" value="1"/>
</dbReference>
<dbReference type="InterPro" id="IPR019446">
    <property type="entry name" value="BMT5-like"/>
</dbReference>
<keyword evidence="6" id="KW-1185">Reference proteome</keyword>
<dbReference type="PANTHER" id="PTHR10098">
    <property type="entry name" value="RAPSYN-RELATED"/>
    <property type="match status" value="1"/>
</dbReference>
<evidence type="ECO:0000259" key="4">
    <source>
        <dbReference type="PROSITE" id="PS50075"/>
    </source>
</evidence>
<feature type="compositionally biased region" description="Acidic residues" evidence="3">
    <location>
        <begin position="1"/>
        <end position="23"/>
    </location>
</feature>
<dbReference type="CDD" id="cd00590">
    <property type="entry name" value="RRM_SF"/>
    <property type="match status" value="1"/>
</dbReference>
<keyword evidence="2" id="KW-0597">Phosphoprotein</keyword>
<evidence type="ECO:0000256" key="3">
    <source>
        <dbReference type="SAM" id="MobiDB-lite"/>
    </source>
</evidence>
<protein>
    <recommendedName>
        <fullName evidence="4">Carrier domain-containing protein</fullName>
    </recommendedName>
</protein>
<dbReference type="SUPFAM" id="SSF48452">
    <property type="entry name" value="TPR-like"/>
    <property type="match status" value="4"/>
</dbReference>
<dbReference type="SMART" id="SM00360">
    <property type="entry name" value="RRM"/>
    <property type="match status" value="1"/>
</dbReference>
<feature type="domain" description="Carrier" evidence="4">
    <location>
        <begin position="1697"/>
        <end position="1775"/>
    </location>
</feature>
<comment type="caution">
    <text evidence="5">The sequence shown here is derived from an EMBL/GenBank/DDBJ whole genome shotgun (WGS) entry which is preliminary data.</text>
</comment>
<dbReference type="Gene3D" id="1.25.40.10">
    <property type="entry name" value="Tetratricopeptide repeat domain"/>
    <property type="match status" value="3"/>
</dbReference>
<feature type="compositionally biased region" description="Acidic residues" evidence="3">
    <location>
        <begin position="40"/>
        <end position="56"/>
    </location>
</feature>
<dbReference type="InterPro" id="IPR020806">
    <property type="entry name" value="PKS_PP-bd"/>
</dbReference>
<dbReference type="InterPro" id="IPR035979">
    <property type="entry name" value="RBD_domain_sf"/>
</dbReference>
<dbReference type="Pfam" id="PF00550">
    <property type="entry name" value="PP-binding"/>
    <property type="match status" value="1"/>
</dbReference>
<sequence length="1782" mass="195101">MEEESGIADADVEDLEDAGEDEQDAGKEYQDGDLEKALEEEAVEEEVLDTEEDVLGEELAPDVLEETLAEFGDDALEQLNEIEGEVLAELVAPDEEVEKTALELDDEEEEIVLEEEVQENIDLLPEEEAVLEEEASEEEVEDNEGVQDHLMEAVEGTLRLKRLLSQDEEVPEEVLGKRRRKKDAAIQLWCEKEPAASNTDEARIQQLLTRWGLLQDKVTRHVLESFTMDELKLLDNTYTPEKFNMKRGPGELVHCQVAAMKERGGPGGGSVDLVAAFKHRFKLSAEEEARLRELSHKNLRYVIKEYDESTPLEEVIEEAESFEVNEGITEGALAGELGLPVMARFNRLELIDPMAVAAIFGDANLSFALKLAKHREALGHVGRIIATTFETLDCLRERYKEIDETIKTLEGLYTEVYHGVDCTRIAVDSRFQGMEGRLGAVYYNFPHAGVVTGFFDGHPCVNWRHENLMRLFFRALRSFMKPGGLVKVASSKTAVGVRFFYIMEAAAENEFVHIETMPFMEWHLHRYGRSYGDKRDVHRRPEAGENYNVQRKDADMVYTFKYVPSGAALPPQSIRMPPKFNVLKACPDGPFRMLIGEARQRHAMAFLGPGADASHASTTGAERVRRTTSAVDTGCTGGKPVNKLEEMARRSSSILVVALLALAFCGFAFVAPSTGAAPEPQLRGKQAEAAMLGAAVAVGRLRPQLVSRVARAAQWPGPATASEEQLQFLAAEVKMQVEAASQVAVTKIEMCSARPSATSDEEEPGNDASPKKRKTEDSIHLRKLQLSGLGPKTTKEELQAWVEEQLPGGCGIESVRRLIDKPGHFLISFRKDQNAKRALKSLHGADMNGHTVSATLRALELSRQSSKEAFAKGRGPVPFTATLFGAADDPTGGDRGQARQTAGGSLRRVGRVGEAFGGIGEVVDLHLPMKEMTWPVWRGGAFDQDVDGAYLSLMLMAHGAVLFKTGSNLRLIGHLFVDLRNRSDFVAETYAAVSGGAAFAEAEDLLGAECFAEAVEKGHEALGALKASGNKTAVADATRLVVKGLVGQEQHARAQELVKEELARFREAGDRLGEAKMLMSMGESTAAKEGKAKAEAVSSLKEARSICRNLNNKEWEAKALLTLALLNLAKVDDLGAVETALKNATEARDICQDFDNKRIEAECLWAMAEARGLVSSPDDALDAADEAMDLFLELRDKRMEALALLKMSEWNLKLGDHARALSDAEDALEIYQMLQSPLEVKALRSVFDAHLARSDMRKARLVAAEALRHFRERNDKPAQVQAVRMLVELYVKANRVEEALTAAKRGITVCKELGDTAAQASLMLTVGRARLRMAQLDKAIAIAQDAFAMLKKIPTTTQKICDDKVEAMHVLIEAKYHKGHKDEALDQALEFKEIFEHQNDGRALGHALLIAATLEFKKGNVEEAASYNSKAQAIFGEESDMAGESDALKMNAEIQWKKNEFKSAIRFAEKSRALYRELGKTEGEIACMYMISENAVRLSVKEGAKIFSEEPVPRQARDALEKGIKLAEAGIKLAKNNGLATAPELMGSLLCARAQGLTLKARFDEALSCADEAVLIYRDLGCYQLEANALMLTCDNLRALERVKEAAEAADEALALYRHVDDTAGENLALEVIATFQEFMQQQAPQFMPPPPVPGAGGAQVPVWQQAQDAGGPPEAAVSKPIQRGPAGPALDVKSGLSLEVVTGKVKEIALRITGADEGEIEADTPLMEAGLTSNSAIIMRDELSQALPGVQLPVTLVFDYPSVSAMTELILQSTGAPALKN</sequence>
<evidence type="ECO:0000313" key="6">
    <source>
        <dbReference type="Proteomes" id="UP001642484"/>
    </source>
</evidence>
<evidence type="ECO:0000256" key="2">
    <source>
        <dbReference type="ARBA" id="ARBA00022553"/>
    </source>
</evidence>
<evidence type="ECO:0000313" key="5">
    <source>
        <dbReference type="EMBL" id="CAK9054837.1"/>
    </source>
</evidence>
<dbReference type="PROSITE" id="PS50075">
    <property type="entry name" value="CARRIER"/>
    <property type="match status" value="1"/>
</dbReference>
<dbReference type="PANTHER" id="PTHR10098:SF108">
    <property type="entry name" value="TETRATRICOPEPTIDE REPEAT PROTEIN 28"/>
    <property type="match status" value="1"/>
</dbReference>
<reference evidence="5 6" key="1">
    <citation type="submission" date="2024-02" db="EMBL/GenBank/DDBJ databases">
        <authorList>
            <person name="Chen Y."/>
            <person name="Shah S."/>
            <person name="Dougan E. K."/>
            <person name="Thang M."/>
            <person name="Chan C."/>
        </authorList>
    </citation>
    <scope>NUCLEOTIDE SEQUENCE [LARGE SCALE GENOMIC DNA]</scope>
</reference>
<dbReference type="InterPro" id="IPR012677">
    <property type="entry name" value="Nucleotide-bd_a/b_plait_sf"/>
</dbReference>
<accession>A0ABP0MTL5</accession>
<dbReference type="EMBL" id="CAXAMN010019691">
    <property type="protein sequence ID" value="CAK9054837.1"/>
    <property type="molecule type" value="Genomic_DNA"/>
</dbReference>
<proteinExistence type="predicted"/>
<evidence type="ECO:0000256" key="1">
    <source>
        <dbReference type="ARBA" id="ARBA00022450"/>
    </source>
</evidence>
<dbReference type="InterPro" id="IPR009081">
    <property type="entry name" value="PP-bd_ACP"/>
</dbReference>
<dbReference type="Pfam" id="PF10354">
    <property type="entry name" value="BMT5-like"/>
    <property type="match status" value="1"/>
</dbReference>
<dbReference type="Proteomes" id="UP001642484">
    <property type="component" value="Unassembled WGS sequence"/>
</dbReference>
<keyword evidence="1" id="KW-0596">Phosphopantetheine</keyword>
<dbReference type="SUPFAM" id="SSF47336">
    <property type="entry name" value="ACP-like"/>
    <property type="match status" value="1"/>
</dbReference>
<feature type="region of interest" description="Disordered" evidence="3">
    <location>
        <begin position="753"/>
        <end position="779"/>
    </location>
</feature>